<dbReference type="GO" id="GO:0008483">
    <property type="term" value="F:transaminase activity"/>
    <property type="evidence" value="ECO:0007669"/>
    <property type="project" value="UniProtKB-KW"/>
</dbReference>
<dbReference type="InterPro" id="IPR000653">
    <property type="entry name" value="DegT/StrS_aminotransferase"/>
</dbReference>
<keyword evidence="5" id="KW-1185">Reference proteome</keyword>
<evidence type="ECO:0000313" key="5">
    <source>
        <dbReference type="Proteomes" id="UP001297272"/>
    </source>
</evidence>
<organism evidence="4 5">
    <name type="scientific">Tianweitania aestuarii</name>
    <dbReference type="NCBI Taxonomy" id="2814886"/>
    <lineage>
        <taxon>Bacteria</taxon>
        <taxon>Pseudomonadati</taxon>
        <taxon>Pseudomonadota</taxon>
        <taxon>Alphaproteobacteria</taxon>
        <taxon>Hyphomicrobiales</taxon>
        <taxon>Phyllobacteriaceae</taxon>
        <taxon>Tianweitania</taxon>
    </lineage>
</organism>
<keyword evidence="4" id="KW-0808">Transferase</keyword>
<accession>A0ABS5RUP3</accession>
<comment type="caution">
    <text evidence="4">The sequence shown here is derived from an EMBL/GenBank/DDBJ whole genome shotgun (WGS) entry which is preliminary data.</text>
</comment>
<keyword evidence="4" id="KW-0032">Aminotransferase</keyword>
<dbReference type="Proteomes" id="UP001297272">
    <property type="component" value="Unassembled WGS sequence"/>
</dbReference>
<evidence type="ECO:0000256" key="1">
    <source>
        <dbReference type="ARBA" id="ARBA00022898"/>
    </source>
</evidence>
<dbReference type="PIRSF" id="PIRSF000390">
    <property type="entry name" value="PLP_StrS"/>
    <property type="match status" value="1"/>
</dbReference>
<proteinExistence type="inferred from homology"/>
<evidence type="ECO:0000313" key="4">
    <source>
        <dbReference type="EMBL" id="MBS9720763.1"/>
    </source>
</evidence>
<comment type="similarity">
    <text evidence="2 3">Belongs to the DegT/DnrJ/EryC1 family.</text>
</comment>
<sequence>MTQSRYSAAAAANEPIYVASPLLPDIDAYRDQLVDIWATKQLTNGGQKSVNLEQALKEYLGIQSLALLSNGTIALMVACRALKLTGEFITTPFTFIATVHALAWCGLKPVFVDIDPVAMTIDPERIEAAVTPQTSAIVGVHVYGNRCAVDEIDAIAKRHKLKVIYDAAHAFGTRYRGRSIADFGDVSTYSFHSTKLFHTGEGGAVATRHKDLDAAARSLRNFGIASEESIPGTGINAKMSELQAGMGLAVLPLVDDEKVKRRSIFQRYNDAFNAIPGITTPPLGDLGEDSFQYYCLRVVSAAGTPTRDELYQRLKTANVFSRRYFWPLCSDTEEYKHLDSADPARLPNAHRAAREVLCLPLYGTLKDEDVSRIINALREACGVAS</sequence>
<name>A0ABS5RUP3_9HYPH</name>
<protein>
    <submittedName>
        <fullName evidence="4">DegT/DnrJ/EryC1/StrS family aminotransferase</fullName>
    </submittedName>
</protein>
<dbReference type="SUPFAM" id="SSF53383">
    <property type="entry name" value="PLP-dependent transferases"/>
    <property type="match status" value="1"/>
</dbReference>
<dbReference type="InterPro" id="IPR015424">
    <property type="entry name" value="PyrdxlP-dep_Trfase"/>
</dbReference>
<reference evidence="4 5" key="1">
    <citation type="submission" date="2021-03" db="EMBL/GenBank/DDBJ databases">
        <title>Tianweitania aestuarii sp. nov., isolated from a tidal flat.</title>
        <authorList>
            <person name="Park S."/>
            <person name="Yoon J.-H."/>
        </authorList>
    </citation>
    <scope>NUCLEOTIDE SEQUENCE [LARGE SCALE GENOMIC DNA]</scope>
    <source>
        <strain evidence="4 5">BSSL-BM11</strain>
    </source>
</reference>
<dbReference type="CDD" id="cd00616">
    <property type="entry name" value="AHBA_syn"/>
    <property type="match status" value="1"/>
</dbReference>
<keyword evidence="1 3" id="KW-0663">Pyridoxal phosphate</keyword>
<dbReference type="InterPro" id="IPR015421">
    <property type="entry name" value="PyrdxlP-dep_Trfase_major"/>
</dbReference>
<evidence type="ECO:0000256" key="3">
    <source>
        <dbReference type="RuleBase" id="RU004508"/>
    </source>
</evidence>
<dbReference type="PANTHER" id="PTHR30244">
    <property type="entry name" value="TRANSAMINASE"/>
    <property type="match status" value="1"/>
</dbReference>
<dbReference type="Pfam" id="PF01041">
    <property type="entry name" value="DegT_DnrJ_EryC1"/>
    <property type="match status" value="1"/>
</dbReference>
<dbReference type="Gene3D" id="3.40.640.10">
    <property type="entry name" value="Type I PLP-dependent aspartate aminotransferase-like (Major domain)"/>
    <property type="match status" value="1"/>
</dbReference>
<dbReference type="RefSeq" id="WP_213984423.1">
    <property type="nucleotide sequence ID" value="NZ_JAFMNX010000002.1"/>
</dbReference>
<evidence type="ECO:0000256" key="2">
    <source>
        <dbReference type="ARBA" id="ARBA00037999"/>
    </source>
</evidence>
<dbReference type="EMBL" id="JAFMNX010000002">
    <property type="protein sequence ID" value="MBS9720763.1"/>
    <property type="molecule type" value="Genomic_DNA"/>
</dbReference>
<gene>
    <name evidence="4" type="ORF">JYU29_08700</name>
</gene>
<dbReference type="PANTHER" id="PTHR30244:SF9">
    <property type="entry name" value="PROTEIN RV3402C"/>
    <property type="match status" value="1"/>
</dbReference>